<dbReference type="InterPro" id="IPR050172">
    <property type="entry name" value="SsuD_RutA_monooxygenase"/>
</dbReference>
<feature type="domain" description="Luciferase-like" evidence="5">
    <location>
        <begin position="9"/>
        <end position="248"/>
    </location>
</feature>
<keyword evidence="2" id="KW-0288">FMN</keyword>
<proteinExistence type="predicted"/>
<name>A0A6J4USD6_9BACT</name>
<accession>A0A6J4USD6</accession>
<dbReference type="EMBL" id="CADCWE010000229">
    <property type="protein sequence ID" value="CAA9558395.1"/>
    <property type="molecule type" value="Genomic_DNA"/>
</dbReference>
<dbReference type="AlphaFoldDB" id="A0A6J4USD6"/>
<gene>
    <name evidence="6" type="ORF">AVDCRST_MAG73-3479</name>
</gene>
<reference evidence="6" key="1">
    <citation type="submission" date="2020-02" db="EMBL/GenBank/DDBJ databases">
        <authorList>
            <person name="Meier V. D."/>
        </authorList>
    </citation>
    <scope>NUCLEOTIDE SEQUENCE</scope>
    <source>
        <strain evidence="6">AVDCRST_MAG73</strain>
    </source>
</reference>
<keyword evidence="3" id="KW-0560">Oxidoreductase</keyword>
<dbReference type="InterPro" id="IPR011251">
    <property type="entry name" value="Luciferase-like_dom"/>
</dbReference>
<evidence type="ECO:0000256" key="4">
    <source>
        <dbReference type="ARBA" id="ARBA00023033"/>
    </source>
</evidence>
<dbReference type="Gene3D" id="3.20.20.30">
    <property type="entry name" value="Luciferase-like domain"/>
    <property type="match status" value="1"/>
</dbReference>
<dbReference type="SUPFAM" id="SSF51679">
    <property type="entry name" value="Bacterial luciferase-like"/>
    <property type="match status" value="1"/>
</dbReference>
<evidence type="ECO:0000313" key="6">
    <source>
        <dbReference type="EMBL" id="CAA9558395.1"/>
    </source>
</evidence>
<protein>
    <recommendedName>
        <fullName evidence="5">Luciferase-like domain-containing protein</fullName>
    </recommendedName>
</protein>
<dbReference type="PANTHER" id="PTHR42847">
    <property type="entry name" value="ALKANESULFONATE MONOOXYGENASE"/>
    <property type="match status" value="1"/>
</dbReference>
<dbReference type="PANTHER" id="PTHR42847:SF4">
    <property type="entry name" value="ALKANESULFONATE MONOOXYGENASE-RELATED"/>
    <property type="match status" value="1"/>
</dbReference>
<dbReference type="InterPro" id="IPR036661">
    <property type="entry name" value="Luciferase-like_sf"/>
</dbReference>
<organism evidence="6">
    <name type="scientific">uncultured Thermomicrobiales bacterium</name>
    <dbReference type="NCBI Taxonomy" id="1645740"/>
    <lineage>
        <taxon>Bacteria</taxon>
        <taxon>Pseudomonadati</taxon>
        <taxon>Thermomicrobiota</taxon>
        <taxon>Thermomicrobia</taxon>
        <taxon>Thermomicrobiales</taxon>
        <taxon>environmental samples</taxon>
    </lineage>
</organism>
<evidence type="ECO:0000259" key="5">
    <source>
        <dbReference type="Pfam" id="PF00296"/>
    </source>
</evidence>
<dbReference type="GO" id="GO:0008726">
    <property type="term" value="F:alkanesulfonate monooxygenase activity"/>
    <property type="evidence" value="ECO:0007669"/>
    <property type="project" value="TreeGrafter"/>
</dbReference>
<dbReference type="GO" id="GO:0046306">
    <property type="term" value="P:alkanesulfonate catabolic process"/>
    <property type="evidence" value="ECO:0007669"/>
    <property type="project" value="TreeGrafter"/>
</dbReference>
<keyword evidence="1" id="KW-0285">Flavoprotein</keyword>
<evidence type="ECO:0000256" key="3">
    <source>
        <dbReference type="ARBA" id="ARBA00023002"/>
    </source>
</evidence>
<evidence type="ECO:0000256" key="2">
    <source>
        <dbReference type="ARBA" id="ARBA00022643"/>
    </source>
</evidence>
<keyword evidence="4" id="KW-0503">Monooxygenase</keyword>
<dbReference type="Pfam" id="PF00296">
    <property type="entry name" value="Bac_luciferase"/>
    <property type="match status" value="1"/>
</dbReference>
<evidence type="ECO:0000256" key="1">
    <source>
        <dbReference type="ARBA" id="ARBA00022630"/>
    </source>
</evidence>
<sequence length="313" mass="33194">MGESGRPLKVGMFVSAMQGGMRDGALRWADIRRMAERSEAVGFDSFWIPDHLIFKAEGQPAHGPWECWSLLSALAASTARMELGTLVLCTGFRNPALLAKMADTLDEVSGGRLILGLGAGWHEPEYAAFGYPYDHRVGRFAEAVGLIKTLLRDGAVDHQGQYYTARDCVLRPRGPRPQGPPILIGALASGPRMLRLCAQHADLWNGWLVPHENTPAAVPPLREALDAACAAEGRDPASLGRTIGLLVVPPGLDAALAGADYAPRPLAGSAEEIAAALRGFAAEGVSHVQLMPTTSGEAAVEALAPVLELLDRG</sequence>